<name>A0A699L9F8_TANCI</name>
<sequence>SKDGLRRTGGSTSRAGKGVTGTGGGARSKEMGVSFAENDRSQIENGSQTDPVQDQVISSKPKAKPKLNIKKPSERNAN</sequence>
<feature type="compositionally biased region" description="Polar residues" evidence="1">
    <location>
        <begin position="43"/>
        <end position="58"/>
    </location>
</feature>
<evidence type="ECO:0000313" key="2">
    <source>
        <dbReference type="EMBL" id="GFB31920.1"/>
    </source>
</evidence>
<accession>A0A699L9F8</accession>
<protein>
    <submittedName>
        <fullName evidence="2">Uncharacterized protein</fullName>
    </submittedName>
</protein>
<feature type="non-terminal residue" evidence="2">
    <location>
        <position position="1"/>
    </location>
</feature>
<feature type="region of interest" description="Disordered" evidence="1">
    <location>
        <begin position="1"/>
        <end position="78"/>
    </location>
</feature>
<dbReference type="EMBL" id="BKCJ010600957">
    <property type="protein sequence ID" value="GFB31920.1"/>
    <property type="molecule type" value="Genomic_DNA"/>
</dbReference>
<evidence type="ECO:0000256" key="1">
    <source>
        <dbReference type="SAM" id="MobiDB-lite"/>
    </source>
</evidence>
<comment type="caution">
    <text evidence="2">The sequence shown here is derived from an EMBL/GenBank/DDBJ whole genome shotgun (WGS) entry which is preliminary data.</text>
</comment>
<gene>
    <name evidence="2" type="ORF">Tci_703891</name>
</gene>
<dbReference type="AlphaFoldDB" id="A0A699L9F8"/>
<organism evidence="2">
    <name type="scientific">Tanacetum cinerariifolium</name>
    <name type="common">Dalmatian daisy</name>
    <name type="synonym">Chrysanthemum cinerariifolium</name>
    <dbReference type="NCBI Taxonomy" id="118510"/>
    <lineage>
        <taxon>Eukaryota</taxon>
        <taxon>Viridiplantae</taxon>
        <taxon>Streptophyta</taxon>
        <taxon>Embryophyta</taxon>
        <taxon>Tracheophyta</taxon>
        <taxon>Spermatophyta</taxon>
        <taxon>Magnoliopsida</taxon>
        <taxon>eudicotyledons</taxon>
        <taxon>Gunneridae</taxon>
        <taxon>Pentapetalae</taxon>
        <taxon>asterids</taxon>
        <taxon>campanulids</taxon>
        <taxon>Asterales</taxon>
        <taxon>Asteraceae</taxon>
        <taxon>Asteroideae</taxon>
        <taxon>Anthemideae</taxon>
        <taxon>Anthemidinae</taxon>
        <taxon>Tanacetum</taxon>
    </lineage>
</organism>
<reference evidence="2" key="1">
    <citation type="journal article" date="2019" name="Sci. Rep.">
        <title>Draft genome of Tanacetum cinerariifolium, the natural source of mosquito coil.</title>
        <authorList>
            <person name="Yamashiro T."/>
            <person name="Shiraishi A."/>
            <person name="Satake H."/>
            <person name="Nakayama K."/>
        </authorList>
    </citation>
    <scope>NUCLEOTIDE SEQUENCE</scope>
</reference>
<proteinExistence type="predicted"/>